<dbReference type="InterPro" id="IPR011330">
    <property type="entry name" value="Glyco_hydro/deAcase_b/a-brl"/>
</dbReference>
<dbReference type="GO" id="GO:0046872">
    <property type="term" value="F:metal ion binding"/>
    <property type="evidence" value="ECO:0007669"/>
    <property type="project" value="UniProtKB-KW"/>
</dbReference>
<dbReference type="Gene3D" id="1.20.1270.50">
    <property type="entry name" value="Glycoside hydrolase family 38, central domain"/>
    <property type="match status" value="1"/>
</dbReference>
<dbReference type="EMBL" id="JAKUCV010003563">
    <property type="protein sequence ID" value="KAJ4838393.1"/>
    <property type="molecule type" value="Genomic_DNA"/>
</dbReference>
<dbReference type="EC" id="3.2.1.24" evidence="8"/>
<dbReference type="Gene3D" id="1.10.3450.40">
    <property type="entry name" value="Signal recognition particle, SRP68 subunit, RNA-binding domain"/>
    <property type="match status" value="1"/>
</dbReference>
<evidence type="ECO:0000256" key="10">
    <source>
        <dbReference type="ARBA" id="ARBA00022723"/>
    </source>
</evidence>
<dbReference type="PANTHER" id="PTHR11607">
    <property type="entry name" value="ALPHA-MANNOSIDASE"/>
    <property type="match status" value="1"/>
</dbReference>
<keyword evidence="12" id="KW-0378">Hydrolase</keyword>
<dbReference type="SMART" id="SM00872">
    <property type="entry name" value="Alpha-mann_mid"/>
    <property type="match status" value="1"/>
</dbReference>
<dbReference type="GO" id="GO:0005786">
    <property type="term" value="C:signal recognition particle, endoplasmic reticulum targeting"/>
    <property type="evidence" value="ECO:0007669"/>
    <property type="project" value="UniProtKB-KW"/>
</dbReference>
<dbReference type="Pfam" id="PF16969">
    <property type="entry name" value="SRP68"/>
    <property type="match status" value="1"/>
</dbReference>
<dbReference type="InterPro" id="IPR038253">
    <property type="entry name" value="SRP68_N_sf"/>
</dbReference>
<dbReference type="FunFam" id="2.60.40.1360:FF:000001">
    <property type="entry name" value="Alpha-mannosidase"/>
    <property type="match status" value="1"/>
</dbReference>
<dbReference type="GO" id="GO:0030246">
    <property type="term" value="F:carbohydrate binding"/>
    <property type="evidence" value="ECO:0007669"/>
    <property type="project" value="InterPro"/>
</dbReference>
<keyword evidence="9" id="KW-0963">Cytoplasm</keyword>
<dbReference type="Gene3D" id="2.70.98.30">
    <property type="entry name" value="Golgi alpha-mannosidase II, domain 4"/>
    <property type="match status" value="1"/>
</dbReference>
<dbReference type="InterPro" id="IPR037094">
    <property type="entry name" value="Glyco_hydro_38_cen_sf"/>
</dbReference>
<dbReference type="Pfam" id="PF21260">
    <property type="entry name" value="Laman-like_dom"/>
    <property type="match status" value="1"/>
</dbReference>
<sequence length="1378" mass="154745">MAIRGCFLVVLMLSILCVEAKYMAYNTTAGIVPGKINVHLVPHTHDDVGWLKTVDQYYVGSNNSIQAFFQRWWREQSEEVQSVVKALVSSGQLELINGGMCMHDEAAPHYIDMIDQTTLGHRFIKQEFNLTPRIGWQIDPFGHSAVQAYLLGAEVGFDSLFFARIDYQDRAKRKDEKTLEIFAGAFPKNYEPPSDNFYFEVDSQSPLVQDDMNLFDYNVPERVDEFVAAAIAQANITRTNHIMWTMGTDFQYQFARTWFRQMDKFINYVNQAARQLEFFKGRSNAGPNTDSLADAMAITQHHDSVSGTSKQHVADDYAKRLSIGYTECPLLNISYCPASEVDLSNGKSLVVVVYNSLGWKREDVIRIPDSEGSEIESQLLPLLNESIGLRNYYSKAYTGSSPSVTPKFWLAFPVSIPPLGFKTYIISRGSGTTKRAVVAAASASGRKNLYNVDASQNDTVEIGPGNLKLIYSAKEGKLVQYVNKRSSVKASVQQSYSYYAGNDGSVDQQASGAYIFRPNGTYPIKSEGQGPLTVILGPLLDEVHQKVNSWIYQVGPIPIDDGIGKEVVTKVTTAMQTDKTFFTDSSGRDFLKRIRDYRKDWNLQVNQPVAGNYYPIVGKYYLRIDPLNEGAKWRRSQGQEIYSPLLLAFLEQDGDSWTNSHGTTFTAMDPSYSLPDNVAIITLQELDDGNVILRLAHLFEIDEDKDLSVKASVELKKVFANKKINKVTETSLSANQERAEMERKRLVWKVDGATGQEPKVVRGAPVDPAGLAVELAPMEIRTFLKMGKENEAAAMEIDGPKSNSSDQINPRYSINALEVCSNAAWSAPRRLCTLPCRRYCTARLRRLHKSLKFTHGRGKYTRKAITESTVTEVRFLHLVLYAAERAWSHAMEKRQLPDGPNARQRIYLIGRLRKAVKWAVLFSRLCAAKGDSRTSLEAEAYASYMNGNLLFEQDRNWDVALKNFLSARAVYEELGKYGDLENQVLCRERVEELEPSIRYCRHKIGESNLQGSELLNIEVEGPALDLFKAKLEAALAEARSQQAASLTEFHWLGHKFPISNAKTRVAILKAQELEKDLHGPATDSLPAEKKLVIFDKIFTAYHEARSSIRSDLASAGNADGIKDDLNGLDKAVSAVLGQRTIDRNQLLVSTAKSKLTKRRDDKSEKGAKPEELVRLYDLLLQNTADLSDLVSSGRDRKPEEVAFAEDCERRSLAFRAQSLAGKRTEAYALYCRARSLAENALKKFQTVNDADQVMIEELKTLHNECRSSCCIEHATGIIEEEKVPENLSKKVSAITLDGGAKKVDKFLLEKLDDYESAVGEPNTRSLPRIQAFPPPFQTIARNPIVLDLAYDYIDFPSLENRMKKDKKGFISRLWRNSS</sequence>
<evidence type="ECO:0000256" key="11">
    <source>
        <dbReference type="ARBA" id="ARBA00022729"/>
    </source>
</evidence>
<dbReference type="InterPro" id="IPR015341">
    <property type="entry name" value="Glyco_hydro_38_cen"/>
</dbReference>
<evidence type="ECO:0000256" key="24">
    <source>
        <dbReference type="SAM" id="SignalP"/>
    </source>
</evidence>
<feature type="signal peptide" evidence="24">
    <location>
        <begin position="1"/>
        <end position="20"/>
    </location>
</feature>
<dbReference type="GO" id="GO:0008312">
    <property type="term" value="F:7S RNA binding"/>
    <property type="evidence" value="ECO:0007669"/>
    <property type="project" value="InterPro"/>
</dbReference>
<evidence type="ECO:0000313" key="27">
    <source>
        <dbReference type="Proteomes" id="UP001141552"/>
    </source>
</evidence>
<keyword evidence="10" id="KW-0479">Metal-binding</keyword>
<reference evidence="26" key="1">
    <citation type="submission" date="2022-02" db="EMBL/GenBank/DDBJ databases">
        <authorList>
            <person name="Henning P.M."/>
            <person name="McCubbin A.G."/>
            <person name="Shore J.S."/>
        </authorList>
    </citation>
    <scope>NUCLEOTIDE SEQUENCE</scope>
    <source>
        <strain evidence="26">F60SS</strain>
        <tissue evidence="26">Leaves</tissue>
    </source>
</reference>
<dbReference type="Proteomes" id="UP001141552">
    <property type="component" value="Unassembled WGS sequence"/>
</dbReference>
<evidence type="ECO:0000256" key="17">
    <source>
        <dbReference type="ARBA" id="ARBA00023157"/>
    </source>
</evidence>
<dbReference type="FunFam" id="2.60.40.1180:FF:000015">
    <property type="entry name" value="Alpha-mannosidase"/>
    <property type="match status" value="1"/>
</dbReference>
<keyword evidence="27" id="KW-1185">Reference proteome</keyword>
<comment type="catalytic activity">
    <reaction evidence="1">
        <text>Hydrolysis of terminal, non-reducing alpha-D-mannose residues in alpha-D-mannosides.</text>
        <dbReference type="EC" id="3.2.1.24"/>
    </reaction>
</comment>
<dbReference type="SUPFAM" id="SSF88688">
    <property type="entry name" value="Families 57/38 glycoside transferase middle domain"/>
    <property type="match status" value="1"/>
</dbReference>
<evidence type="ECO:0000256" key="6">
    <source>
        <dbReference type="ARBA" id="ARBA00009352"/>
    </source>
</evidence>
<evidence type="ECO:0000256" key="19">
    <source>
        <dbReference type="ARBA" id="ARBA00023242"/>
    </source>
</evidence>
<comment type="similarity">
    <text evidence="7">Belongs to the glycosyl hydrolase 38 family.</text>
</comment>
<keyword evidence="17" id="KW-1015">Disulfide bond</keyword>
<gene>
    <name evidence="26" type="ORF">Tsubulata_017421</name>
</gene>
<dbReference type="GO" id="GO:0005783">
    <property type="term" value="C:endoplasmic reticulum"/>
    <property type="evidence" value="ECO:0007669"/>
    <property type="project" value="UniProtKB-SubCell"/>
</dbReference>
<reference evidence="26" key="2">
    <citation type="journal article" date="2023" name="Plants (Basel)">
        <title>Annotation of the Turnera subulata (Passifloraceae) Draft Genome Reveals the S-Locus Evolved after the Divergence of Turneroideae from Passifloroideae in a Stepwise Manner.</title>
        <authorList>
            <person name="Henning P.M."/>
            <person name="Roalson E.H."/>
            <person name="Mir W."/>
            <person name="McCubbin A.G."/>
            <person name="Shore J.S."/>
        </authorList>
    </citation>
    <scope>NUCLEOTIDE SEQUENCE</scope>
    <source>
        <strain evidence="26">F60SS</strain>
    </source>
</reference>
<dbReference type="InterPro" id="IPR026258">
    <property type="entry name" value="SRP68"/>
</dbReference>
<evidence type="ECO:0000256" key="9">
    <source>
        <dbReference type="ARBA" id="ARBA00022490"/>
    </source>
</evidence>
<dbReference type="GO" id="GO:0030942">
    <property type="term" value="F:endoplasmic reticulum signal peptide binding"/>
    <property type="evidence" value="ECO:0007669"/>
    <property type="project" value="InterPro"/>
</dbReference>
<evidence type="ECO:0000256" key="8">
    <source>
        <dbReference type="ARBA" id="ARBA00012752"/>
    </source>
</evidence>
<dbReference type="GO" id="GO:0005829">
    <property type="term" value="C:cytosol"/>
    <property type="evidence" value="ECO:0007669"/>
    <property type="project" value="UniProtKB-ARBA"/>
</dbReference>
<protein>
    <recommendedName>
        <fullName evidence="22">Signal recognition particle subunit SRP68</fullName>
        <ecNumber evidence="8">3.2.1.24</ecNumber>
    </recommendedName>
    <alternativeName>
        <fullName evidence="23">Signal recognition particle 68 kDa protein</fullName>
    </alternativeName>
</protein>
<evidence type="ECO:0000256" key="12">
    <source>
        <dbReference type="ARBA" id="ARBA00022801"/>
    </source>
</evidence>
<keyword evidence="20" id="KW-0687">Ribonucleoprotein</keyword>
<evidence type="ECO:0000256" key="22">
    <source>
        <dbReference type="ARBA" id="ARBA00029498"/>
    </source>
</evidence>
<name>A0A9Q0JE90_9ROSI</name>
<dbReference type="InterPro" id="IPR027291">
    <property type="entry name" value="Glyco_hydro_38_N_sf"/>
</dbReference>
<dbReference type="GO" id="GO:0005730">
    <property type="term" value="C:nucleolus"/>
    <property type="evidence" value="ECO:0007669"/>
    <property type="project" value="UniProtKB-SubCell"/>
</dbReference>
<evidence type="ECO:0000256" key="5">
    <source>
        <dbReference type="ARBA" id="ARBA00004604"/>
    </source>
</evidence>
<feature type="domain" description="Glycoside hydrolase family 38 central" evidence="25">
    <location>
        <begin position="255"/>
        <end position="321"/>
    </location>
</feature>
<dbReference type="Gene3D" id="3.20.110.10">
    <property type="entry name" value="Glycoside hydrolase 38, N terminal domain"/>
    <property type="match status" value="1"/>
</dbReference>
<dbReference type="FunFam" id="1.10.3450.40:FF:000001">
    <property type="entry name" value="Signal recognition particle subunit SRP68"/>
    <property type="match status" value="1"/>
</dbReference>
<dbReference type="InterPro" id="IPR041147">
    <property type="entry name" value="GH38_C"/>
</dbReference>
<keyword evidence="13" id="KW-0256">Endoplasmic reticulum</keyword>
<feature type="chain" id="PRO_5040373160" description="Signal recognition particle subunit SRP68" evidence="24">
    <location>
        <begin position="21"/>
        <end position="1378"/>
    </location>
</feature>
<evidence type="ECO:0000256" key="13">
    <source>
        <dbReference type="ARBA" id="ARBA00022824"/>
    </source>
</evidence>
<evidence type="ECO:0000256" key="14">
    <source>
        <dbReference type="ARBA" id="ARBA00022833"/>
    </source>
</evidence>
<accession>A0A9Q0JE90</accession>
<organism evidence="26 27">
    <name type="scientific">Turnera subulata</name>
    <dbReference type="NCBI Taxonomy" id="218843"/>
    <lineage>
        <taxon>Eukaryota</taxon>
        <taxon>Viridiplantae</taxon>
        <taxon>Streptophyta</taxon>
        <taxon>Embryophyta</taxon>
        <taxon>Tracheophyta</taxon>
        <taxon>Spermatophyta</taxon>
        <taxon>Magnoliopsida</taxon>
        <taxon>eudicotyledons</taxon>
        <taxon>Gunneridae</taxon>
        <taxon>Pentapetalae</taxon>
        <taxon>rosids</taxon>
        <taxon>fabids</taxon>
        <taxon>Malpighiales</taxon>
        <taxon>Passifloraceae</taxon>
        <taxon>Turnera</taxon>
    </lineage>
</organism>
<keyword evidence="21" id="KW-0326">Glycosidase</keyword>
<evidence type="ECO:0000256" key="4">
    <source>
        <dbReference type="ARBA" id="ARBA00004496"/>
    </source>
</evidence>
<dbReference type="Gene3D" id="2.60.40.1360">
    <property type="match status" value="1"/>
</dbReference>
<evidence type="ECO:0000256" key="16">
    <source>
        <dbReference type="ARBA" id="ARBA00023135"/>
    </source>
</evidence>
<dbReference type="InterPro" id="IPR034652">
    <property type="entry name" value="SRP68-RBD"/>
</dbReference>
<evidence type="ECO:0000313" key="26">
    <source>
        <dbReference type="EMBL" id="KAJ4838393.1"/>
    </source>
</evidence>
<dbReference type="Pfam" id="PF17677">
    <property type="entry name" value="Glyco_hydro38C2"/>
    <property type="match status" value="1"/>
</dbReference>
<evidence type="ECO:0000256" key="21">
    <source>
        <dbReference type="ARBA" id="ARBA00023295"/>
    </source>
</evidence>
<dbReference type="SUPFAM" id="SSF88713">
    <property type="entry name" value="Glycoside hydrolase/deacetylase"/>
    <property type="match status" value="1"/>
</dbReference>
<evidence type="ECO:0000256" key="18">
    <source>
        <dbReference type="ARBA" id="ARBA00023180"/>
    </source>
</evidence>
<dbReference type="Pfam" id="PF07748">
    <property type="entry name" value="Glyco_hydro_38C"/>
    <property type="match status" value="1"/>
</dbReference>
<dbReference type="Pfam" id="PF01074">
    <property type="entry name" value="Glyco_hydro_38N"/>
    <property type="match status" value="2"/>
</dbReference>
<evidence type="ECO:0000256" key="15">
    <source>
        <dbReference type="ARBA" id="ARBA00022884"/>
    </source>
</evidence>
<dbReference type="InterPro" id="IPR000602">
    <property type="entry name" value="Glyco_hydro_38_N"/>
</dbReference>
<keyword evidence="19" id="KW-0539">Nucleus</keyword>
<dbReference type="SUPFAM" id="SSF74650">
    <property type="entry name" value="Galactose mutarotase-like"/>
    <property type="match status" value="1"/>
</dbReference>
<dbReference type="OrthoDB" id="10255118at2759"/>
<dbReference type="InterPro" id="IPR013780">
    <property type="entry name" value="Glyco_hydro_b"/>
</dbReference>
<evidence type="ECO:0000256" key="7">
    <source>
        <dbReference type="ARBA" id="ARBA00009792"/>
    </source>
</evidence>
<dbReference type="InterPro" id="IPR011013">
    <property type="entry name" value="Gal_mutarotase_sf_dom"/>
</dbReference>
<dbReference type="GO" id="GO:0006614">
    <property type="term" value="P:SRP-dependent cotranslational protein targeting to membrane"/>
    <property type="evidence" value="ECO:0007669"/>
    <property type="project" value="InterPro"/>
</dbReference>
<evidence type="ECO:0000256" key="1">
    <source>
        <dbReference type="ARBA" id="ARBA00000365"/>
    </source>
</evidence>
<evidence type="ECO:0000256" key="23">
    <source>
        <dbReference type="ARBA" id="ARBA00083741"/>
    </source>
</evidence>
<evidence type="ECO:0000256" key="3">
    <source>
        <dbReference type="ARBA" id="ARBA00004240"/>
    </source>
</evidence>
<proteinExistence type="inferred from homology"/>
<comment type="similarity">
    <text evidence="6">Belongs to the SRP68 family.</text>
</comment>
<evidence type="ECO:0000256" key="2">
    <source>
        <dbReference type="ARBA" id="ARBA00001947"/>
    </source>
</evidence>
<dbReference type="InterPro" id="IPR028995">
    <property type="entry name" value="Glyco_hydro_57/38_cen_sf"/>
</dbReference>
<keyword evidence="11 24" id="KW-0732">Signal</keyword>
<dbReference type="CDD" id="cd10810">
    <property type="entry name" value="GH38N_AMII_LAM_like"/>
    <property type="match status" value="1"/>
</dbReference>
<dbReference type="GO" id="GO:0005047">
    <property type="term" value="F:signal recognition particle binding"/>
    <property type="evidence" value="ECO:0007669"/>
    <property type="project" value="InterPro"/>
</dbReference>
<dbReference type="Gene3D" id="2.60.40.1180">
    <property type="entry name" value="Golgi alpha-mannosidase II"/>
    <property type="match status" value="1"/>
</dbReference>
<dbReference type="InterPro" id="IPR050843">
    <property type="entry name" value="Glycosyl_Hydrlase_38"/>
</dbReference>
<keyword evidence="18" id="KW-0325">Glycoprotein</keyword>
<feature type="non-terminal residue" evidence="26">
    <location>
        <position position="1"/>
    </location>
</feature>
<dbReference type="GO" id="GO:0006013">
    <property type="term" value="P:mannose metabolic process"/>
    <property type="evidence" value="ECO:0007669"/>
    <property type="project" value="InterPro"/>
</dbReference>
<dbReference type="FunFam" id="1.20.1270.50:FF:000003">
    <property type="entry name" value="Alpha-mannosidase"/>
    <property type="match status" value="1"/>
</dbReference>
<keyword evidence="15" id="KW-0694">RNA-binding</keyword>
<keyword evidence="16" id="KW-0733">Signal recognition particle</keyword>
<keyword evidence="14" id="KW-0862">Zinc</keyword>
<evidence type="ECO:0000259" key="25">
    <source>
        <dbReference type="SMART" id="SM00872"/>
    </source>
</evidence>
<comment type="cofactor">
    <cofactor evidence="2">
        <name>Zn(2+)</name>
        <dbReference type="ChEBI" id="CHEBI:29105"/>
    </cofactor>
</comment>
<dbReference type="CDD" id="cd15481">
    <property type="entry name" value="SRP68-RBD"/>
    <property type="match status" value="1"/>
</dbReference>
<dbReference type="PANTHER" id="PTHR11607:SF3">
    <property type="entry name" value="LYSOSOMAL ALPHA-MANNOSIDASE"/>
    <property type="match status" value="1"/>
</dbReference>
<comment type="subcellular location">
    <subcellularLocation>
        <location evidence="4">Cytoplasm</location>
    </subcellularLocation>
    <subcellularLocation>
        <location evidence="3">Endoplasmic reticulum</location>
    </subcellularLocation>
    <subcellularLocation>
        <location evidence="5">Nucleus</location>
        <location evidence="5">Nucleolus</location>
    </subcellularLocation>
</comment>
<comment type="caution">
    <text evidence="26">The sequence shown here is derived from an EMBL/GenBank/DDBJ whole genome shotgun (WGS) entry which is preliminary data.</text>
</comment>
<dbReference type="InterPro" id="IPR011682">
    <property type="entry name" value="Glyco_hydro_38_C"/>
</dbReference>
<dbReference type="InterPro" id="IPR048534">
    <property type="entry name" value="Man2a1-like_dom"/>
</dbReference>
<dbReference type="GO" id="GO:0004559">
    <property type="term" value="F:alpha-mannosidase activity"/>
    <property type="evidence" value="ECO:0007669"/>
    <property type="project" value="UniProtKB-EC"/>
</dbReference>
<evidence type="ECO:0000256" key="20">
    <source>
        <dbReference type="ARBA" id="ARBA00023274"/>
    </source>
</evidence>